<dbReference type="GO" id="GO:0012505">
    <property type="term" value="C:endomembrane system"/>
    <property type="evidence" value="ECO:0007669"/>
    <property type="project" value="UniProtKB-SubCell"/>
</dbReference>
<keyword evidence="5" id="KW-0406">Ion transport</keyword>
<keyword evidence="10" id="KW-1185">Reference proteome</keyword>
<dbReference type="CDD" id="cd12152">
    <property type="entry name" value="F1-ATPase_delta"/>
    <property type="match status" value="1"/>
</dbReference>
<dbReference type="Gene3D" id="2.60.15.10">
    <property type="entry name" value="F0F1 ATP synthase delta/epsilon subunit, N-terminal"/>
    <property type="match status" value="1"/>
</dbReference>
<keyword evidence="4" id="KW-0813">Transport</keyword>
<evidence type="ECO:0000256" key="7">
    <source>
        <dbReference type="ARBA" id="ARBA00023196"/>
    </source>
</evidence>
<dbReference type="InterPro" id="IPR001469">
    <property type="entry name" value="ATP_synth_F1_dsu/esu"/>
</dbReference>
<dbReference type="InterPro" id="IPR036771">
    <property type="entry name" value="ATPsynth_dsu/esu_N"/>
</dbReference>
<dbReference type="HOGENOM" id="CLU_084338_4_1_10"/>
<gene>
    <name evidence="9" type="ordered locus">Aasi_1028</name>
</gene>
<evidence type="ECO:0000256" key="6">
    <source>
        <dbReference type="ARBA" id="ARBA00023136"/>
    </source>
</evidence>
<accession>B3ET24</accession>
<evidence type="ECO:0000259" key="8">
    <source>
        <dbReference type="Pfam" id="PF02823"/>
    </source>
</evidence>
<evidence type="ECO:0000256" key="1">
    <source>
        <dbReference type="ARBA" id="ARBA00003543"/>
    </source>
</evidence>
<name>B3ET24_AMOA5</name>
<dbReference type="InterPro" id="IPR020546">
    <property type="entry name" value="ATP_synth_F1_dsu/esu_N"/>
</dbReference>
<keyword evidence="6" id="KW-0472">Membrane</keyword>
<organism evidence="9 10">
    <name type="scientific">Amoebophilus asiaticus (strain 5a2)</name>
    <dbReference type="NCBI Taxonomy" id="452471"/>
    <lineage>
        <taxon>Bacteria</taxon>
        <taxon>Pseudomonadati</taxon>
        <taxon>Bacteroidota</taxon>
        <taxon>Cytophagia</taxon>
        <taxon>Cytophagales</taxon>
        <taxon>Amoebophilaceae</taxon>
        <taxon>Candidatus Amoebophilus</taxon>
    </lineage>
</organism>
<dbReference type="GO" id="GO:0046933">
    <property type="term" value="F:proton-transporting ATP synthase activity, rotational mechanism"/>
    <property type="evidence" value="ECO:0007669"/>
    <property type="project" value="InterPro"/>
</dbReference>
<comment type="function">
    <text evidence="1">Produces ATP from ADP in the presence of a proton gradient across the membrane.</text>
</comment>
<sequence>MQLEIITRNKQIFQGNITSLTVPGTAGCFQILANHAPIISSLGNGKVVYTDAQSQDHNLVIEKGVVSVHDNQIKLLVEIEKV</sequence>
<dbReference type="STRING" id="452471.Aasi_1028"/>
<evidence type="ECO:0000313" key="9">
    <source>
        <dbReference type="EMBL" id="ACE06376.1"/>
    </source>
</evidence>
<comment type="subcellular location">
    <subcellularLocation>
        <location evidence="2">Endomembrane system</location>
        <topology evidence="2">Peripheral membrane protein</topology>
    </subcellularLocation>
</comment>
<protein>
    <recommendedName>
        <fullName evidence="8">ATP synthase F1 complex delta/epsilon subunit N-terminal domain-containing protein</fullName>
    </recommendedName>
</protein>
<evidence type="ECO:0000256" key="4">
    <source>
        <dbReference type="ARBA" id="ARBA00022448"/>
    </source>
</evidence>
<evidence type="ECO:0000256" key="2">
    <source>
        <dbReference type="ARBA" id="ARBA00004184"/>
    </source>
</evidence>
<dbReference type="Pfam" id="PF02823">
    <property type="entry name" value="ATP-synt_DE_N"/>
    <property type="match status" value="1"/>
</dbReference>
<dbReference type="AlphaFoldDB" id="B3ET24"/>
<evidence type="ECO:0000256" key="5">
    <source>
        <dbReference type="ARBA" id="ARBA00023065"/>
    </source>
</evidence>
<proteinExistence type="inferred from homology"/>
<dbReference type="GO" id="GO:0045259">
    <property type="term" value="C:proton-transporting ATP synthase complex"/>
    <property type="evidence" value="ECO:0007669"/>
    <property type="project" value="UniProtKB-KW"/>
</dbReference>
<dbReference type="Proteomes" id="UP000001227">
    <property type="component" value="Chromosome"/>
</dbReference>
<dbReference type="SUPFAM" id="SSF51344">
    <property type="entry name" value="Epsilon subunit of F1F0-ATP synthase N-terminal domain"/>
    <property type="match status" value="1"/>
</dbReference>
<comment type="similarity">
    <text evidence="3">Belongs to the ATPase epsilon chain family.</text>
</comment>
<evidence type="ECO:0000256" key="3">
    <source>
        <dbReference type="ARBA" id="ARBA00005712"/>
    </source>
</evidence>
<keyword evidence="7" id="KW-0066">ATP synthesis</keyword>
<reference evidence="9 10" key="1">
    <citation type="journal article" date="2010" name="J. Bacteriol.">
        <title>The genome of the amoeba symbiont 'Candidatus Amoebophilus asiaticus' reveals common mechanisms for host cell interaction among amoeba-associated bacteria.</title>
        <authorList>
            <person name="Schmitz-Esser S."/>
            <person name="Tischler P."/>
            <person name="Arnold R."/>
            <person name="Montanaro J."/>
            <person name="Wagner M."/>
            <person name="Rattei T."/>
            <person name="Horn M."/>
        </authorList>
    </citation>
    <scope>NUCLEOTIDE SEQUENCE [LARGE SCALE GENOMIC DNA]</scope>
    <source>
        <strain evidence="9 10">5a2</strain>
    </source>
</reference>
<dbReference type="RefSeq" id="WP_012473138.1">
    <property type="nucleotide sequence ID" value="NC_010830.1"/>
</dbReference>
<dbReference type="eggNOG" id="COG0355">
    <property type="taxonomic scope" value="Bacteria"/>
</dbReference>
<dbReference type="KEGG" id="aas:Aasi_1028"/>
<dbReference type="EMBL" id="CP001102">
    <property type="protein sequence ID" value="ACE06376.1"/>
    <property type="molecule type" value="Genomic_DNA"/>
</dbReference>
<evidence type="ECO:0000313" key="10">
    <source>
        <dbReference type="Proteomes" id="UP000001227"/>
    </source>
</evidence>
<feature type="domain" description="ATP synthase F1 complex delta/epsilon subunit N-terminal" evidence="8">
    <location>
        <begin position="1"/>
        <end position="78"/>
    </location>
</feature>
<keyword evidence="7" id="KW-0139">CF(1)</keyword>